<feature type="compositionally biased region" description="Basic and acidic residues" evidence="2">
    <location>
        <begin position="884"/>
        <end position="893"/>
    </location>
</feature>
<evidence type="ECO:0000313" key="4">
    <source>
        <dbReference type="RefSeq" id="XP_036696637.1"/>
    </source>
</evidence>
<dbReference type="GO" id="GO:0060287">
    <property type="term" value="P:epithelial cilium movement involved in determination of left/right asymmetry"/>
    <property type="evidence" value="ECO:0007669"/>
    <property type="project" value="TreeGrafter"/>
</dbReference>
<evidence type="ECO:0000256" key="1">
    <source>
        <dbReference type="SAM" id="Coils"/>
    </source>
</evidence>
<feature type="coiled-coil region" evidence="1">
    <location>
        <begin position="281"/>
        <end position="308"/>
    </location>
</feature>
<dbReference type="AlphaFoldDB" id="A0A8B8WHD3"/>
<dbReference type="GO" id="GO:0036064">
    <property type="term" value="C:ciliary basal body"/>
    <property type="evidence" value="ECO:0007669"/>
    <property type="project" value="TreeGrafter"/>
</dbReference>
<proteinExistence type="predicted"/>
<dbReference type="GeneID" id="118889097"/>
<feature type="region of interest" description="Disordered" evidence="2">
    <location>
        <begin position="751"/>
        <end position="834"/>
    </location>
</feature>
<dbReference type="Proteomes" id="UP000694857">
    <property type="component" value="Chromosome X"/>
</dbReference>
<gene>
    <name evidence="4" type="primary">OFD1</name>
</gene>
<dbReference type="Pfam" id="PF16045">
    <property type="entry name" value="LisH_2"/>
    <property type="match status" value="1"/>
</dbReference>
<dbReference type="PROSITE" id="PS50896">
    <property type="entry name" value="LISH"/>
    <property type="match status" value="1"/>
</dbReference>
<keyword evidence="1" id="KW-0175">Coiled coil</keyword>
<feature type="coiled-coil region" evidence="1">
    <location>
        <begin position="384"/>
        <end position="459"/>
    </location>
</feature>
<dbReference type="InterPro" id="IPR055289">
    <property type="entry name" value="OFD1"/>
</dbReference>
<accession>A0A8B8WHD3</accession>
<evidence type="ECO:0000313" key="3">
    <source>
        <dbReference type="Proteomes" id="UP000694857"/>
    </source>
</evidence>
<dbReference type="InterPro" id="IPR006594">
    <property type="entry name" value="LisH"/>
</dbReference>
<dbReference type="CTD" id="8481"/>
<protein>
    <submittedName>
        <fullName evidence="4">Oral-facial-digital syndrome 1 protein isoform X3</fullName>
    </submittedName>
</protein>
<evidence type="ECO:0000256" key="2">
    <source>
        <dbReference type="SAM" id="MobiDB-lite"/>
    </source>
</evidence>
<feature type="region of interest" description="Disordered" evidence="2">
    <location>
        <begin position="876"/>
        <end position="923"/>
    </location>
</feature>
<organism evidence="3 4">
    <name type="scientific">Balaenoptera musculus</name>
    <name type="common">Blue whale</name>
    <dbReference type="NCBI Taxonomy" id="9771"/>
    <lineage>
        <taxon>Eukaryota</taxon>
        <taxon>Metazoa</taxon>
        <taxon>Chordata</taxon>
        <taxon>Craniata</taxon>
        <taxon>Vertebrata</taxon>
        <taxon>Euteleostomi</taxon>
        <taxon>Mammalia</taxon>
        <taxon>Eutheria</taxon>
        <taxon>Laurasiatheria</taxon>
        <taxon>Artiodactyla</taxon>
        <taxon>Whippomorpha</taxon>
        <taxon>Cetacea</taxon>
        <taxon>Mysticeti</taxon>
        <taxon>Balaenopteridae</taxon>
        <taxon>Balaenoptera</taxon>
    </lineage>
</organism>
<feature type="coiled-coil region" evidence="1">
    <location>
        <begin position="188"/>
        <end position="250"/>
    </location>
</feature>
<feature type="region of interest" description="Disordered" evidence="2">
    <location>
        <begin position="670"/>
        <end position="737"/>
    </location>
</feature>
<dbReference type="GO" id="GO:0005813">
    <property type="term" value="C:centrosome"/>
    <property type="evidence" value="ECO:0007669"/>
    <property type="project" value="TreeGrafter"/>
</dbReference>
<reference evidence="4" key="1">
    <citation type="submission" date="2025-08" db="UniProtKB">
        <authorList>
            <consortium name="RefSeq"/>
        </authorList>
    </citation>
    <scope>IDENTIFICATION</scope>
    <source>
        <tissue evidence="4">Epidermis and Blubber</tissue>
    </source>
</reference>
<feature type="region of interest" description="Disordered" evidence="2">
    <location>
        <begin position="616"/>
        <end position="658"/>
    </location>
</feature>
<dbReference type="GO" id="GO:0005576">
    <property type="term" value="C:extracellular region"/>
    <property type="evidence" value="ECO:0007669"/>
    <property type="project" value="GOC"/>
</dbReference>
<name>A0A8B8WHD3_BALMU</name>
<dbReference type="SMART" id="SM00667">
    <property type="entry name" value="LisH"/>
    <property type="match status" value="1"/>
</dbReference>
<dbReference type="RefSeq" id="XP_036696637.1">
    <property type="nucleotide sequence ID" value="XM_036840742.1"/>
</dbReference>
<sequence length="923" mass="105507">MLPTSDVLSQDELRKKLYQTFKDRGILDSLKTQLRNQLIHELMQPVLSGEVQSLSLSVEGSSLLIRASNSLVADHLQRCGYECALSVFFPESGLAKEKVFTMQDLLQLIKINPESSLYKSLISGFDKENQKGFLMQFLKELAEYHQAKESCSMGTQTSATFPVKDSLAEKLQLIDDEFAGAYPQHPKLESLEIKLNEYKREIEQQLRAEMSQKLKYFKDTEIAKIKTEEKRKCEKELAELRNEFERACQAKSEALISREKMTLKRIQKHQENETKEIYTQRQLLLKDIDLLRDREADLKQRIEAFELAQRLQEEENKSMTDGLRRRELNIKSIEEAYDLKLKNELLKYQLELKEDCVARTNRLIEDKRKNKEKAIHFQEEIATLNFKKEELDRSVNRVKELELQLESVKAQCLALTKQNHVLSKKVKEMSNYSLLKEGKLELEAQNKLLKQQLEDMKSENWNLLNPLENEVYRNTKQSLLNHSISGLMSGKEGPRDDDISRDFLKNPLRQEELMAGPVIPQIPSYPNASVESSSPDSDLEFVANTTARVRELEQEAERLEKAFQNYHRRVSRCPARSPSAARSLPSLHLLRALKNVPARAPEKCVFAEDGVASQQPLLNAHRGDESEVSEVPGSTASRSHKDTASRRLSSTPLPKARSSLDSEMYLEGLGQSPAAVPGPDRTPQPSPAESRHSLSVHSLSSPAGQKAGLYQKQTELQDKSEFSNPDKLAFKDREEFEPPFEYAGNVPRQFEMDGLHPAGNMPHVEGAAAPVPARPVSYQYPSVDQKPLGEQEEEETIREQQAKERSQGEEQRQSGWQEALERERQEVEKLDQERRLIEESLKMEMEKEFEMSIQEAKDKSKSVCSENPLEKYMKILQQGQGQDTTDKSSKKVVIEGSQVDTLPSSDKDESLTGFSHEEPDDTW</sequence>
<dbReference type="PANTHER" id="PTHR39063:SF1">
    <property type="entry name" value="OFD1 CENTRIOLE AND CENTRIOLAR SATELLITE PROTEIN"/>
    <property type="match status" value="1"/>
</dbReference>
<keyword evidence="3" id="KW-1185">Reference proteome</keyword>
<feature type="coiled-coil region" evidence="1">
    <location>
        <begin position="542"/>
        <end position="569"/>
    </location>
</feature>
<feature type="compositionally biased region" description="Basic and acidic residues" evidence="2">
    <location>
        <begin position="797"/>
        <end position="812"/>
    </location>
</feature>
<dbReference type="PANTHER" id="PTHR39063">
    <property type="entry name" value="ORAL-FACIAL-DIGITAL SYNDROME 1 PROTEIN HOMOLOG"/>
    <property type="match status" value="1"/>
</dbReference>
<feature type="compositionally biased region" description="Basic and acidic residues" evidence="2">
    <location>
        <begin position="819"/>
        <end position="834"/>
    </location>
</feature>